<evidence type="ECO:0000313" key="2">
    <source>
        <dbReference type="Proteomes" id="UP000824596"/>
    </source>
</evidence>
<dbReference type="AlphaFoldDB" id="A0A9P8MVN9"/>
<organism evidence="1 2">
    <name type="scientific">Hirsutella rhossiliensis</name>
    <dbReference type="NCBI Taxonomy" id="111463"/>
    <lineage>
        <taxon>Eukaryota</taxon>
        <taxon>Fungi</taxon>
        <taxon>Dikarya</taxon>
        <taxon>Ascomycota</taxon>
        <taxon>Pezizomycotina</taxon>
        <taxon>Sordariomycetes</taxon>
        <taxon>Hypocreomycetidae</taxon>
        <taxon>Hypocreales</taxon>
        <taxon>Ophiocordycipitaceae</taxon>
        <taxon>Hirsutella</taxon>
    </lineage>
</organism>
<accession>A0A9P8MVN9</accession>
<sequence length="406" mass="46433">MSKTQFKCLWALPRLSSRLSPSPLLALARRHLHKPPIESETTRYGVRQAIYLALRDVFKRGPSHYRNSRDVRKVIKMNMRRREVCDLVDMYGLGFVCDMTRVMLHQRIFTSLHRAKVNLPDLFGLIKMPEKLKGGGPYAAMQAKADLEAQLDRLTIADVSRPPDKMSFTSRLAEDTTSDVSITPVSDDTAHLRRRDRLLPCPEETLPPFPTKLPFAAQHEMLRRLQTILEAVCYGYGMRVMPRVMRLRRWDCPEAAELHEMVDTFMSKDEHFLETGRTTVPLEELLQSISLIRHAAVHRIPMTVVQANKFLRDAEALALMLGDRPRAAAIVDLADAAAPVMDRMMRQVRGTRSRLVQTLDDFSARRDELRRLETEAIEGLARENAECRKVAGERIQEIFTPIAKPS</sequence>
<dbReference type="EMBL" id="JAIZPD010000006">
    <property type="protein sequence ID" value="KAH0962252.1"/>
    <property type="molecule type" value="Genomic_DNA"/>
</dbReference>
<dbReference type="RefSeq" id="XP_044719765.1">
    <property type="nucleotide sequence ID" value="XM_044864825.1"/>
</dbReference>
<dbReference type="OrthoDB" id="5324651at2759"/>
<keyword evidence="2" id="KW-1185">Reference proteome</keyword>
<protein>
    <submittedName>
        <fullName evidence="1">Uncharacterized protein</fullName>
    </submittedName>
</protein>
<reference evidence="1" key="1">
    <citation type="submission" date="2021-09" db="EMBL/GenBank/DDBJ databases">
        <title>A high-quality genome of the endoparasitic fungus Hirsutella rhossiliensis with a comparison of Hirsutella genomes reveals transposable elements contributing to genome size variation.</title>
        <authorList>
            <person name="Lin R."/>
            <person name="Jiao Y."/>
            <person name="Sun X."/>
            <person name="Ling J."/>
            <person name="Xie B."/>
            <person name="Cheng X."/>
        </authorList>
    </citation>
    <scope>NUCLEOTIDE SEQUENCE</scope>
    <source>
        <strain evidence="1">HR02</strain>
    </source>
</reference>
<dbReference type="GeneID" id="68355483"/>
<dbReference type="Proteomes" id="UP000824596">
    <property type="component" value="Unassembled WGS sequence"/>
</dbReference>
<proteinExistence type="predicted"/>
<evidence type="ECO:0000313" key="1">
    <source>
        <dbReference type="EMBL" id="KAH0962252.1"/>
    </source>
</evidence>
<gene>
    <name evidence="1" type="ORF">HRG_06354</name>
</gene>
<name>A0A9P8MVN9_9HYPO</name>
<comment type="caution">
    <text evidence="1">The sequence shown here is derived from an EMBL/GenBank/DDBJ whole genome shotgun (WGS) entry which is preliminary data.</text>
</comment>